<evidence type="ECO:0000313" key="5">
    <source>
        <dbReference type="Proteomes" id="UP000672526"/>
    </source>
</evidence>
<keyword evidence="5" id="KW-1185">Reference proteome</keyword>
<organism evidence="4 5">
    <name type="scientific">Paraburkholderia haematera</name>
    <dbReference type="NCBI Taxonomy" id="2793077"/>
    <lineage>
        <taxon>Bacteria</taxon>
        <taxon>Pseudomonadati</taxon>
        <taxon>Pseudomonadota</taxon>
        <taxon>Betaproteobacteria</taxon>
        <taxon>Burkholderiales</taxon>
        <taxon>Burkholderiaceae</taxon>
        <taxon>Paraburkholderia</taxon>
    </lineage>
</organism>
<dbReference type="CDD" id="cd00397">
    <property type="entry name" value="DNA_BRE_C"/>
    <property type="match status" value="1"/>
</dbReference>
<keyword evidence="2" id="KW-0233">DNA recombination</keyword>
<dbReference type="InterPro" id="IPR050090">
    <property type="entry name" value="Tyrosine_recombinase_XerCD"/>
</dbReference>
<dbReference type="InterPro" id="IPR002104">
    <property type="entry name" value="Integrase_catalytic"/>
</dbReference>
<evidence type="ECO:0000259" key="3">
    <source>
        <dbReference type="PROSITE" id="PS51898"/>
    </source>
</evidence>
<protein>
    <submittedName>
        <fullName evidence="4">Tyrosine recombinase XerC</fullName>
    </submittedName>
</protein>
<dbReference type="PANTHER" id="PTHR30349:SF64">
    <property type="entry name" value="PROPHAGE INTEGRASE INTD-RELATED"/>
    <property type="match status" value="1"/>
</dbReference>
<dbReference type="PANTHER" id="PTHR30349">
    <property type="entry name" value="PHAGE INTEGRASE-RELATED"/>
    <property type="match status" value="1"/>
</dbReference>
<dbReference type="Proteomes" id="UP000672526">
    <property type="component" value="Unassembled WGS sequence"/>
</dbReference>
<accession>A0ABM8QBG6</accession>
<dbReference type="SUPFAM" id="SSF56349">
    <property type="entry name" value="DNA breaking-rejoining enzymes"/>
    <property type="match status" value="1"/>
</dbReference>
<dbReference type="Gene3D" id="1.10.443.10">
    <property type="entry name" value="Intergrase catalytic core"/>
    <property type="match status" value="1"/>
</dbReference>
<evidence type="ECO:0000313" key="4">
    <source>
        <dbReference type="EMBL" id="CAE6688104.1"/>
    </source>
</evidence>
<dbReference type="InterPro" id="IPR013762">
    <property type="entry name" value="Integrase-like_cat_sf"/>
</dbReference>
<name>A0ABM8QBG6_9BURK</name>
<dbReference type="EMBL" id="CAJNBK010000001">
    <property type="protein sequence ID" value="CAE6688104.1"/>
    <property type="molecule type" value="Genomic_DNA"/>
</dbReference>
<gene>
    <name evidence="4" type="primary">xerC_1</name>
    <name evidence="4" type="ORF">R69888_00084</name>
</gene>
<dbReference type="InterPro" id="IPR011010">
    <property type="entry name" value="DNA_brk_join_enz"/>
</dbReference>
<reference evidence="4 5" key="1">
    <citation type="submission" date="2021-02" db="EMBL/GenBank/DDBJ databases">
        <authorList>
            <person name="Vanwijnsberghe S."/>
        </authorList>
    </citation>
    <scope>NUCLEOTIDE SEQUENCE [LARGE SCALE GENOMIC DNA]</scope>
    <source>
        <strain evidence="4 5">LMG 31837</strain>
    </source>
</reference>
<dbReference type="Pfam" id="PF00589">
    <property type="entry name" value="Phage_integrase"/>
    <property type="match status" value="1"/>
</dbReference>
<evidence type="ECO:0000256" key="1">
    <source>
        <dbReference type="ARBA" id="ARBA00022908"/>
    </source>
</evidence>
<feature type="domain" description="Tyr recombinase" evidence="3">
    <location>
        <begin position="4"/>
        <end position="194"/>
    </location>
</feature>
<comment type="caution">
    <text evidence="4">The sequence shown here is derived from an EMBL/GenBank/DDBJ whole genome shotgun (WGS) entry which is preliminary data.</text>
</comment>
<proteinExistence type="predicted"/>
<keyword evidence="1" id="KW-0229">DNA integration</keyword>
<sequence>MREGQAKVFTESEFRRVVNAMKKETHAKRNVALLYCSFGLGLRAKEMASLRIRHVLGSDGELLDEINLDGSMTKGNKQRHAYLTNPKVVDSIRDYLNERKAIEGILFNYDASLFRSQKGGQFSPNTLQQLFHRMYAKARLQGASSHSGRRTFATTLIEKGVDIKAVSTLMGHASIGMTARYVEDNPVRLKQISADLF</sequence>
<dbReference type="PROSITE" id="PS51898">
    <property type="entry name" value="TYR_RECOMBINASE"/>
    <property type="match status" value="1"/>
</dbReference>
<evidence type="ECO:0000256" key="2">
    <source>
        <dbReference type="ARBA" id="ARBA00023172"/>
    </source>
</evidence>
<dbReference type="RefSeq" id="WP_211608632.1">
    <property type="nucleotide sequence ID" value="NZ_CAJNBK010000001.1"/>
</dbReference>